<dbReference type="AlphaFoldDB" id="A0A1D6PRX7"/>
<dbReference type="ExpressionAtlas" id="A0A1D6PRX7">
    <property type="expression patterns" value="baseline"/>
</dbReference>
<dbReference type="Pfam" id="PF24530">
    <property type="entry name" value="DUF7597"/>
    <property type="match status" value="1"/>
</dbReference>
<dbReference type="OMA" id="GMYQLRS"/>
<protein>
    <recommendedName>
        <fullName evidence="2">DUF7597 domain-containing protein</fullName>
    </recommendedName>
</protein>
<dbReference type="IntAct" id="A0A1D6PRX7">
    <property type="interactions" value="1"/>
</dbReference>
<dbReference type="EMBL" id="CM000780">
    <property type="protein sequence ID" value="AQK49470.1"/>
    <property type="molecule type" value="Genomic_DNA"/>
</dbReference>
<accession>A0A1D6PRX7</accession>
<dbReference type="PANTHER" id="PTHR33075">
    <property type="entry name" value="OS02G0499800 PROTEIN"/>
    <property type="match status" value="1"/>
</dbReference>
<feature type="compositionally biased region" description="Polar residues" evidence="1">
    <location>
        <begin position="45"/>
        <end position="56"/>
    </location>
</feature>
<evidence type="ECO:0000313" key="3">
    <source>
        <dbReference type="EMBL" id="AQK49470.1"/>
    </source>
</evidence>
<proteinExistence type="predicted"/>
<sequence>MPSPRRDCSGGPRYSTLMRQWLTVRRCKLEVDPHALECPLVHPATSPTKSTGTSHLSHPGDSKCSVPPPENTTSFPRPLRLGFSLKISRFLQSSSLIMANFVADPRPFIPHELVIDDGGNDRHSRARVHLVLGQEARRDDFVIATDVEGVIPPLDTGMWMLRIRDFIENDLHLHVLNCAVHPFGLGIFELGSLLQKDRLLTGDIYNVEGTLIRFIRQDIAQNFREIVYTRKGWILMLGFPVTYINDMCIHQVVASFGKLLRWHNSPRIKSYVLVKCLCISASELGNNDAIANMEDIIPPNGNPHPLPEDVNDKDCLQAKGDFMENLVNQNLGGIQDAKGAQDAQGDPIWDNGWPA</sequence>
<dbReference type="InParanoid" id="A0A1D6PRX7"/>
<evidence type="ECO:0000259" key="2">
    <source>
        <dbReference type="Pfam" id="PF24530"/>
    </source>
</evidence>
<organism evidence="3">
    <name type="scientific">Zea mays</name>
    <name type="common">Maize</name>
    <dbReference type="NCBI Taxonomy" id="4577"/>
    <lineage>
        <taxon>Eukaryota</taxon>
        <taxon>Viridiplantae</taxon>
        <taxon>Streptophyta</taxon>
        <taxon>Embryophyta</taxon>
        <taxon>Tracheophyta</taxon>
        <taxon>Spermatophyta</taxon>
        <taxon>Magnoliopsida</taxon>
        <taxon>Liliopsida</taxon>
        <taxon>Poales</taxon>
        <taxon>Poaceae</taxon>
        <taxon>PACMAD clade</taxon>
        <taxon>Panicoideae</taxon>
        <taxon>Andropogonodae</taxon>
        <taxon>Andropogoneae</taxon>
        <taxon>Tripsacinae</taxon>
        <taxon>Zea</taxon>
    </lineage>
</organism>
<name>A0A1D6PRX7_MAIZE</name>
<reference evidence="3" key="1">
    <citation type="submission" date="2015-12" db="EMBL/GenBank/DDBJ databases">
        <title>Update maize B73 reference genome by single molecule sequencing technologies.</title>
        <authorList>
            <consortium name="Maize Genome Sequencing Project"/>
            <person name="Ware D."/>
        </authorList>
    </citation>
    <scope>NUCLEOTIDE SEQUENCE</scope>
    <source>
        <tissue evidence="3">Seedling</tissue>
    </source>
</reference>
<dbReference type="InterPro" id="IPR056018">
    <property type="entry name" value="DUF7597"/>
</dbReference>
<dbReference type="FunCoup" id="A0A1D6PRX7">
    <property type="interactions" value="1362"/>
</dbReference>
<feature type="region of interest" description="Disordered" evidence="1">
    <location>
        <begin position="40"/>
        <end position="71"/>
    </location>
</feature>
<feature type="domain" description="DUF7597" evidence="2">
    <location>
        <begin position="104"/>
        <end position="225"/>
    </location>
</feature>
<evidence type="ECO:0000256" key="1">
    <source>
        <dbReference type="SAM" id="MobiDB-lite"/>
    </source>
</evidence>
<gene>
    <name evidence="3" type="ORF">ZEAMMB73_Zm00001d049039</name>
</gene>